<dbReference type="Pfam" id="PF13936">
    <property type="entry name" value="HTH_38"/>
    <property type="match status" value="1"/>
</dbReference>
<name>A0A1E7K1U3_9ACTN</name>
<dbReference type="InterPro" id="IPR036388">
    <property type="entry name" value="WH-like_DNA-bd_sf"/>
</dbReference>
<protein>
    <submittedName>
        <fullName evidence="4">MarR family transcriptional regulator</fullName>
    </submittedName>
</protein>
<dbReference type="RefSeq" id="WP_069991227.1">
    <property type="nucleotide sequence ID" value="NZ_LJGV01000022.1"/>
</dbReference>
<dbReference type="InterPro" id="IPR051917">
    <property type="entry name" value="Transposase-Integrase"/>
</dbReference>
<dbReference type="EMBL" id="LJGV01000022">
    <property type="protein sequence ID" value="OEU97825.1"/>
    <property type="molecule type" value="Genomic_DNA"/>
</dbReference>
<feature type="domain" description="Transposase IS30-like HTH" evidence="3">
    <location>
        <begin position="5"/>
        <end position="45"/>
    </location>
</feature>
<dbReference type="PANTHER" id="PTHR10948:SF23">
    <property type="entry name" value="TRANSPOSASE INSI FOR INSERTION SEQUENCE ELEMENT IS30A-RELATED"/>
    <property type="match status" value="1"/>
</dbReference>
<dbReference type="InterPro" id="IPR036390">
    <property type="entry name" value="WH_DNA-bd_sf"/>
</dbReference>
<organism evidence="4 5">
    <name type="scientific">Streptomyces qinglanensis</name>
    <dbReference type="NCBI Taxonomy" id="943816"/>
    <lineage>
        <taxon>Bacteria</taxon>
        <taxon>Bacillati</taxon>
        <taxon>Actinomycetota</taxon>
        <taxon>Actinomycetes</taxon>
        <taxon>Kitasatosporales</taxon>
        <taxon>Streptomycetaceae</taxon>
        <taxon>Streptomyces</taxon>
    </lineage>
</organism>
<dbReference type="GO" id="GO:0005829">
    <property type="term" value="C:cytosol"/>
    <property type="evidence" value="ECO:0007669"/>
    <property type="project" value="TreeGrafter"/>
</dbReference>
<feature type="compositionally biased region" description="Pro residues" evidence="1">
    <location>
        <begin position="239"/>
        <end position="249"/>
    </location>
</feature>
<dbReference type="GO" id="GO:0032196">
    <property type="term" value="P:transposition"/>
    <property type="evidence" value="ECO:0007669"/>
    <property type="project" value="TreeGrafter"/>
</dbReference>
<evidence type="ECO:0000259" key="3">
    <source>
        <dbReference type="Pfam" id="PF13936"/>
    </source>
</evidence>
<evidence type="ECO:0000313" key="5">
    <source>
        <dbReference type="Proteomes" id="UP000175829"/>
    </source>
</evidence>
<feature type="domain" description="HTH marR-type" evidence="2">
    <location>
        <begin position="119"/>
        <end position="161"/>
    </location>
</feature>
<dbReference type="PATRIC" id="fig|943816.4.peg.1007"/>
<dbReference type="SUPFAM" id="SSF46785">
    <property type="entry name" value="Winged helix' DNA-binding domain"/>
    <property type="match status" value="1"/>
</dbReference>
<accession>A0A1E7K1U3</accession>
<comment type="caution">
    <text evidence="4">The sequence shown here is derived from an EMBL/GenBank/DDBJ whole genome shotgun (WGS) entry which is preliminary data.</text>
</comment>
<dbReference type="PANTHER" id="PTHR10948">
    <property type="entry name" value="TRANSPOSASE"/>
    <property type="match status" value="1"/>
</dbReference>
<evidence type="ECO:0000256" key="1">
    <source>
        <dbReference type="SAM" id="MobiDB-lite"/>
    </source>
</evidence>
<dbReference type="Pfam" id="PF12802">
    <property type="entry name" value="MarR_2"/>
    <property type="match status" value="1"/>
</dbReference>
<sequence>MPGGRLTRKDRQQIAQGLAGGLPYAEIARQLERPTSTITREVLRNGGPSDYRAEPAHRATERRAQRRSSGTARQPEPVAQPHGRDPEAVAEYEEQFTDVLMQSGLSNRMMARILVCLVTADSGSMTAAELVRRLQVSPASVSKSVAFLESQSLIRRERDERRRERYIVDESLWYQSMAASVRALDQQVEISRRGVDVLGSGTPAAVRLENTARFLDFVSESLARAMEQARDVLHTEPAPAEPAPDPAPEPEGAAAPPADRG</sequence>
<dbReference type="AlphaFoldDB" id="A0A1E7K1U3"/>
<feature type="compositionally biased region" description="Basic and acidic residues" evidence="1">
    <location>
        <begin position="51"/>
        <end position="63"/>
    </location>
</feature>
<reference evidence="4 5" key="1">
    <citation type="journal article" date="2016" name="Front. Microbiol.">
        <title>Comparative Genomics Analysis of Streptomyces Species Reveals Their Adaptation to the Marine Environment and Their Diversity at the Genomic Level.</title>
        <authorList>
            <person name="Tian X."/>
            <person name="Zhang Z."/>
            <person name="Yang T."/>
            <person name="Chen M."/>
            <person name="Li J."/>
            <person name="Chen F."/>
            <person name="Yang J."/>
            <person name="Li W."/>
            <person name="Zhang B."/>
            <person name="Zhang Z."/>
            <person name="Wu J."/>
            <person name="Zhang C."/>
            <person name="Long L."/>
            <person name="Xiao J."/>
        </authorList>
    </citation>
    <scope>NUCLEOTIDE SEQUENCE [LARGE SCALE GENOMIC DNA]</scope>
    <source>
        <strain evidence="4 5">SCSIO M10379</strain>
    </source>
</reference>
<gene>
    <name evidence="4" type="ORF">AN217_08140</name>
</gene>
<feature type="region of interest" description="Disordered" evidence="1">
    <location>
        <begin position="33"/>
        <end position="86"/>
    </location>
</feature>
<dbReference type="Gene3D" id="1.10.10.10">
    <property type="entry name" value="Winged helix-like DNA-binding domain superfamily/Winged helix DNA-binding domain"/>
    <property type="match status" value="1"/>
</dbReference>
<dbReference type="InterPro" id="IPR000835">
    <property type="entry name" value="HTH_MarR-typ"/>
</dbReference>
<dbReference type="InterPro" id="IPR025246">
    <property type="entry name" value="IS30-like_HTH"/>
</dbReference>
<dbReference type="GO" id="GO:0003700">
    <property type="term" value="F:DNA-binding transcription factor activity"/>
    <property type="evidence" value="ECO:0007669"/>
    <property type="project" value="InterPro"/>
</dbReference>
<dbReference type="GO" id="GO:0004803">
    <property type="term" value="F:transposase activity"/>
    <property type="evidence" value="ECO:0007669"/>
    <property type="project" value="TreeGrafter"/>
</dbReference>
<feature type="compositionally biased region" description="Low complexity" evidence="1">
    <location>
        <begin position="250"/>
        <end position="261"/>
    </location>
</feature>
<evidence type="ECO:0000313" key="4">
    <source>
        <dbReference type="EMBL" id="OEU97825.1"/>
    </source>
</evidence>
<proteinExistence type="predicted"/>
<feature type="region of interest" description="Disordered" evidence="1">
    <location>
        <begin position="228"/>
        <end position="261"/>
    </location>
</feature>
<evidence type="ECO:0000259" key="2">
    <source>
        <dbReference type="Pfam" id="PF12802"/>
    </source>
</evidence>
<dbReference type="Proteomes" id="UP000175829">
    <property type="component" value="Unassembled WGS sequence"/>
</dbReference>